<dbReference type="AlphaFoldDB" id="A0A0P0P2M2"/>
<proteinExistence type="predicted"/>
<dbReference type="KEGG" id="chq:AQ619_16400"/>
<feature type="domain" description="GST N-terminal" evidence="1">
    <location>
        <begin position="1"/>
        <end position="79"/>
    </location>
</feature>
<dbReference type="Gene3D" id="3.40.30.10">
    <property type="entry name" value="Glutaredoxin"/>
    <property type="match status" value="1"/>
</dbReference>
<dbReference type="Proteomes" id="UP000056905">
    <property type="component" value="Chromosome"/>
</dbReference>
<dbReference type="InterPro" id="IPR036249">
    <property type="entry name" value="Thioredoxin-like_sf"/>
</dbReference>
<dbReference type="SUPFAM" id="SSF52833">
    <property type="entry name" value="Thioredoxin-like"/>
    <property type="match status" value="1"/>
</dbReference>
<keyword evidence="2" id="KW-0808">Transferase</keyword>
<dbReference type="RefSeq" id="WP_062150142.1">
    <property type="nucleotide sequence ID" value="NZ_CP013002.1"/>
</dbReference>
<dbReference type="OrthoDB" id="9795329at2"/>
<evidence type="ECO:0000313" key="3">
    <source>
        <dbReference type="Proteomes" id="UP000056905"/>
    </source>
</evidence>
<accession>A0A0P0P2M2</accession>
<name>A0A0P0P2M2_9CAUL</name>
<dbReference type="Pfam" id="PF13410">
    <property type="entry name" value="GST_C_2"/>
    <property type="match status" value="1"/>
</dbReference>
<dbReference type="EMBL" id="CP013002">
    <property type="protein sequence ID" value="ALL14815.1"/>
    <property type="molecule type" value="Genomic_DNA"/>
</dbReference>
<gene>
    <name evidence="2" type="ORF">AQ619_16400</name>
</gene>
<dbReference type="STRING" id="69395.AQ619_16400"/>
<dbReference type="GO" id="GO:0016740">
    <property type="term" value="F:transferase activity"/>
    <property type="evidence" value="ECO:0007669"/>
    <property type="project" value="UniProtKB-KW"/>
</dbReference>
<dbReference type="GO" id="GO:0005737">
    <property type="term" value="C:cytoplasm"/>
    <property type="evidence" value="ECO:0007669"/>
    <property type="project" value="TreeGrafter"/>
</dbReference>
<evidence type="ECO:0000259" key="1">
    <source>
        <dbReference type="PROSITE" id="PS50404"/>
    </source>
</evidence>
<dbReference type="Pfam" id="PF13409">
    <property type="entry name" value="GST_N_2"/>
    <property type="match status" value="1"/>
</dbReference>
<dbReference type="PANTHER" id="PTHR43968">
    <property type="match status" value="1"/>
</dbReference>
<dbReference type="InterPro" id="IPR004045">
    <property type="entry name" value="Glutathione_S-Trfase_N"/>
</dbReference>
<protein>
    <submittedName>
        <fullName evidence="2">Glutathione S-transferase</fullName>
    </submittedName>
</protein>
<dbReference type="PANTHER" id="PTHR43968:SF6">
    <property type="entry name" value="GLUTATHIONE S-TRANSFERASE OMEGA"/>
    <property type="match status" value="1"/>
</dbReference>
<dbReference type="CDD" id="cd03205">
    <property type="entry name" value="GST_C_6"/>
    <property type="match status" value="1"/>
</dbReference>
<dbReference type="SUPFAM" id="SSF47616">
    <property type="entry name" value="GST C-terminal domain-like"/>
    <property type="match status" value="1"/>
</dbReference>
<organism evidence="2 3">
    <name type="scientific">Caulobacter henricii</name>
    <dbReference type="NCBI Taxonomy" id="69395"/>
    <lineage>
        <taxon>Bacteria</taxon>
        <taxon>Pseudomonadati</taxon>
        <taxon>Pseudomonadota</taxon>
        <taxon>Alphaproteobacteria</taxon>
        <taxon>Caulobacterales</taxon>
        <taxon>Caulobacteraceae</taxon>
        <taxon>Caulobacter</taxon>
    </lineage>
</organism>
<dbReference type="PROSITE" id="PS50404">
    <property type="entry name" value="GST_NTER"/>
    <property type="match status" value="1"/>
</dbReference>
<dbReference type="InterPro" id="IPR050983">
    <property type="entry name" value="GST_Omega/HSP26"/>
</dbReference>
<evidence type="ECO:0000313" key="2">
    <source>
        <dbReference type="EMBL" id="ALL14815.1"/>
    </source>
</evidence>
<dbReference type="InterPro" id="IPR036282">
    <property type="entry name" value="Glutathione-S-Trfase_C_sf"/>
</dbReference>
<keyword evidence="3" id="KW-1185">Reference proteome</keyword>
<sequence length="197" mass="21360">MRLLYSALSPFARKVRIVAHENGFTGAIVLETVAPFTDESLRATNPLSQVPVLILADGEILFDSSVICDHLDASGGAGLIPAAGRDRRQALTLQALADGMGSAAIAVVRERMRPADDQRPELIDRQLRAIIAGLDRLEAEGFSDSRFAIAEIAVAAQLAYFDARQVIDWRDGRPTLAAWFEAASRRESMVVTSVQLT</sequence>
<reference evidence="2 3" key="1">
    <citation type="submission" date="2015-10" db="EMBL/GenBank/DDBJ databases">
        <title>Conservation of the essential genome among Caulobacter and Brevundimonas species.</title>
        <authorList>
            <person name="Scott D."/>
            <person name="Ely B."/>
        </authorList>
    </citation>
    <scope>NUCLEOTIDE SEQUENCE [LARGE SCALE GENOMIC DNA]</scope>
    <source>
        <strain evidence="2 3">CB4</strain>
    </source>
</reference>
<dbReference type="Gene3D" id="1.20.1050.10">
    <property type="match status" value="1"/>
</dbReference>